<dbReference type="Proteomes" id="UP001516400">
    <property type="component" value="Unassembled WGS sequence"/>
</dbReference>
<name>A0ABD2N213_9CUCU</name>
<protein>
    <submittedName>
        <fullName evidence="1">Uncharacterized protein</fullName>
    </submittedName>
</protein>
<dbReference type="AlphaFoldDB" id="A0ABD2N213"/>
<gene>
    <name evidence="1" type="ORF">HHI36_014190</name>
</gene>
<evidence type="ECO:0000313" key="2">
    <source>
        <dbReference type="Proteomes" id="UP001516400"/>
    </source>
</evidence>
<organism evidence="1 2">
    <name type="scientific">Cryptolaemus montrouzieri</name>
    <dbReference type="NCBI Taxonomy" id="559131"/>
    <lineage>
        <taxon>Eukaryota</taxon>
        <taxon>Metazoa</taxon>
        <taxon>Ecdysozoa</taxon>
        <taxon>Arthropoda</taxon>
        <taxon>Hexapoda</taxon>
        <taxon>Insecta</taxon>
        <taxon>Pterygota</taxon>
        <taxon>Neoptera</taxon>
        <taxon>Endopterygota</taxon>
        <taxon>Coleoptera</taxon>
        <taxon>Polyphaga</taxon>
        <taxon>Cucujiformia</taxon>
        <taxon>Coccinelloidea</taxon>
        <taxon>Coccinellidae</taxon>
        <taxon>Scymninae</taxon>
        <taxon>Scymnini</taxon>
        <taxon>Cryptolaemus</taxon>
    </lineage>
</organism>
<proteinExistence type="predicted"/>
<accession>A0ABD2N213</accession>
<sequence length="123" mass="14587">MGKEKRNIMSVDRRLGNLEYIWKRGVIKVMWIAFKEVLHNSAKEVCGTIRSDNARKQTAWWNKELEEQVKMKKAWRKYLSSRTLEVHEEYKIQRKKVKEVVIKSKQMSWEAFGNSVENATAAN</sequence>
<evidence type="ECO:0000313" key="1">
    <source>
        <dbReference type="EMBL" id="KAL3272728.1"/>
    </source>
</evidence>
<comment type="caution">
    <text evidence="1">The sequence shown here is derived from an EMBL/GenBank/DDBJ whole genome shotgun (WGS) entry which is preliminary data.</text>
</comment>
<dbReference type="EMBL" id="JABFTP020000062">
    <property type="protein sequence ID" value="KAL3272728.1"/>
    <property type="molecule type" value="Genomic_DNA"/>
</dbReference>
<reference evidence="1 2" key="1">
    <citation type="journal article" date="2021" name="BMC Biol.">
        <title>Horizontally acquired antibacterial genes associated with adaptive radiation of ladybird beetles.</title>
        <authorList>
            <person name="Li H.S."/>
            <person name="Tang X.F."/>
            <person name="Huang Y.H."/>
            <person name="Xu Z.Y."/>
            <person name="Chen M.L."/>
            <person name="Du X.Y."/>
            <person name="Qiu B.Y."/>
            <person name="Chen P.T."/>
            <person name="Zhang W."/>
            <person name="Slipinski A."/>
            <person name="Escalona H.E."/>
            <person name="Waterhouse R.M."/>
            <person name="Zwick A."/>
            <person name="Pang H."/>
        </authorList>
    </citation>
    <scope>NUCLEOTIDE SEQUENCE [LARGE SCALE GENOMIC DNA]</scope>
    <source>
        <strain evidence="1">SYSU2018</strain>
    </source>
</reference>
<keyword evidence="2" id="KW-1185">Reference proteome</keyword>